<accession>A0A9P4TWP2</accession>
<gene>
    <name evidence="2" type="ORF">EJ08DRAFT_680970</name>
</gene>
<proteinExistence type="predicted"/>
<sequence length="243" mass="27450">MEISYLNFWNARFANMPRTIPNPPVKPHRNESGHQEVQDDWYYGGDLYVFPAVTKDDATAILCMSNIGHSNIFYCFAEAIDTGRKSDAKYISSDQALGEYLGKMADIDIIYDFSRYLMPYILDEGSSHALAYYQLERRHNDGTLMVLRDWRVAVSTGKDLYMEPPRSWPKAQPTKSKLLKALLLCGYREAGLDSMSVFAEPEDSELTPSESSTSLSDQDIEMSTPASSPEKPKDEVEDGNEDV</sequence>
<dbReference type="Proteomes" id="UP000800235">
    <property type="component" value="Unassembled WGS sequence"/>
</dbReference>
<feature type="compositionally biased region" description="Low complexity" evidence="1">
    <location>
        <begin position="206"/>
        <end position="217"/>
    </location>
</feature>
<reference evidence="2" key="1">
    <citation type="journal article" date="2020" name="Stud. Mycol.">
        <title>101 Dothideomycetes genomes: a test case for predicting lifestyles and emergence of pathogens.</title>
        <authorList>
            <person name="Haridas S."/>
            <person name="Albert R."/>
            <person name="Binder M."/>
            <person name="Bloem J."/>
            <person name="Labutti K."/>
            <person name="Salamov A."/>
            <person name="Andreopoulos B."/>
            <person name="Baker S."/>
            <person name="Barry K."/>
            <person name="Bills G."/>
            <person name="Bluhm B."/>
            <person name="Cannon C."/>
            <person name="Castanera R."/>
            <person name="Culley D."/>
            <person name="Daum C."/>
            <person name="Ezra D."/>
            <person name="Gonzalez J."/>
            <person name="Henrissat B."/>
            <person name="Kuo A."/>
            <person name="Liang C."/>
            <person name="Lipzen A."/>
            <person name="Lutzoni F."/>
            <person name="Magnuson J."/>
            <person name="Mondo S."/>
            <person name="Nolan M."/>
            <person name="Ohm R."/>
            <person name="Pangilinan J."/>
            <person name="Park H.-J."/>
            <person name="Ramirez L."/>
            <person name="Alfaro M."/>
            <person name="Sun H."/>
            <person name="Tritt A."/>
            <person name="Yoshinaga Y."/>
            <person name="Zwiers L.-H."/>
            <person name="Turgeon B."/>
            <person name="Goodwin S."/>
            <person name="Spatafora J."/>
            <person name="Crous P."/>
            <person name="Grigoriev I."/>
        </authorList>
    </citation>
    <scope>NUCLEOTIDE SEQUENCE</scope>
    <source>
        <strain evidence="2">CBS 130266</strain>
    </source>
</reference>
<evidence type="ECO:0000313" key="2">
    <source>
        <dbReference type="EMBL" id="KAF2427371.1"/>
    </source>
</evidence>
<organism evidence="2 3">
    <name type="scientific">Tothia fuscella</name>
    <dbReference type="NCBI Taxonomy" id="1048955"/>
    <lineage>
        <taxon>Eukaryota</taxon>
        <taxon>Fungi</taxon>
        <taxon>Dikarya</taxon>
        <taxon>Ascomycota</taxon>
        <taxon>Pezizomycotina</taxon>
        <taxon>Dothideomycetes</taxon>
        <taxon>Pleosporomycetidae</taxon>
        <taxon>Venturiales</taxon>
        <taxon>Cylindrosympodiaceae</taxon>
        <taxon>Tothia</taxon>
    </lineage>
</organism>
<comment type="caution">
    <text evidence="2">The sequence shown here is derived from an EMBL/GenBank/DDBJ whole genome shotgun (WGS) entry which is preliminary data.</text>
</comment>
<name>A0A9P4TWP2_9PEZI</name>
<dbReference type="EMBL" id="MU007060">
    <property type="protein sequence ID" value="KAF2427371.1"/>
    <property type="molecule type" value="Genomic_DNA"/>
</dbReference>
<keyword evidence="3" id="KW-1185">Reference proteome</keyword>
<evidence type="ECO:0000256" key="1">
    <source>
        <dbReference type="SAM" id="MobiDB-lite"/>
    </source>
</evidence>
<dbReference type="AlphaFoldDB" id="A0A9P4TWP2"/>
<evidence type="ECO:0000313" key="3">
    <source>
        <dbReference type="Proteomes" id="UP000800235"/>
    </source>
</evidence>
<feature type="region of interest" description="Disordered" evidence="1">
    <location>
        <begin position="198"/>
        <end position="243"/>
    </location>
</feature>
<protein>
    <submittedName>
        <fullName evidence="2">Uncharacterized protein</fullName>
    </submittedName>
</protein>